<dbReference type="EMBL" id="AP022588">
    <property type="protein sequence ID" value="BBY27986.1"/>
    <property type="molecule type" value="Genomic_DNA"/>
</dbReference>
<dbReference type="SMART" id="SM00342">
    <property type="entry name" value="HTH_ARAC"/>
    <property type="match status" value="1"/>
</dbReference>
<evidence type="ECO:0000256" key="3">
    <source>
        <dbReference type="ARBA" id="ARBA00023163"/>
    </source>
</evidence>
<protein>
    <recommendedName>
        <fullName evidence="4">HTH araC/xylS-type domain-containing protein</fullName>
    </recommendedName>
</protein>
<keyword evidence="1" id="KW-0805">Transcription regulation</keyword>
<dbReference type="PANTHER" id="PTHR46796">
    <property type="entry name" value="HTH-TYPE TRANSCRIPTIONAL ACTIVATOR RHAS-RELATED"/>
    <property type="match status" value="1"/>
</dbReference>
<evidence type="ECO:0000313" key="5">
    <source>
        <dbReference type="EMBL" id="BBY27986.1"/>
    </source>
</evidence>
<accession>A0A7I7QQ59</accession>
<keyword evidence="2" id="KW-0238">DNA-binding</keyword>
<reference evidence="5 6" key="1">
    <citation type="journal article" date="2019" name="Emerg. Microbes Infect.">
        <title>Comprehensive subspecies identification of 175 nontuberculous mycobacteria species based on 7547 genomic profiles.</title>
        <authorList>
            <person name="Matsumoto Y."/>
            <person name="Kinjo T."/>
            <person name="Motooka D."/>
            <person name="Nabeya D."/>
            <person name="Jung N."/>
            <person name="Uechi K."/>
            <person name="Horii T."/>
            <person name="Iida T."/>
            <person name="Fujita J."/>
            <person name="Nakamura S."/>
        </authorList>
    </citation>
    <scope>NUCLEOTIDE SEQUENCE [LARGE SCALE GENOMIC DNA]</scope>
    <source>
        <strain evidence="5 6">JCM 17899</strain>
    </source>
</reference>
<keyword evidence="6" id="KW-1185">Reference proteome</keyword>
<sequence>MNPESLASESTLVHRHEVRTGDVNEVRKHLGRLYRADIDVRILDPMRARAGTTRPGLLHRRIDAGAFSLEDVRHGGQAETRADDVPGVVVLWTVGGQVDNSVNDAVGAAGPGDVVLGSAGNADVVLRTRDPLLKTAVLDQDLLDRVAADSTAMRLKPVRFTSITPRGPESAAAWIKVRRFVEETVLADEEVATPLVIASAARLLAATTLAVFPNTASEADDAESGADLSHHPALVRRAVGYIEEHASDDIGVVDIAAAVYVTPRALQYMFRRHLDTTPMAYLRRVRLDHVHRALREGTRDADTVTAIAARWGFAHTGRFAVLYRETFGQSPHVTLRQ</sequence>
<dbReference type="Proteomes" id="UP000467193">
    <property type="component" value="Chromosome"/>
</dbReference>
<dbReference type="InterPro" id="IPR018060">
    <property type="entry name" value="HTH_AraC"/>
</dbReference>
<dbReference type="PANTHER" id="PTHR46796:SF12">
    <property type="entry name" value="HTH-TYPE DNA-BINDING TRANSCRIPTIONAL ACTIVATOR EUTR"/>
    <property type="match status" value="1"/>
</dbReference>
<feature type="domain" description="HTH araC/xylS-type" evidence="4">
    <location>
        <begin position="236"/>
        <end position="337"/>
    </location>
</feature>
<dbReference type="PROSITE" id="PS00041">
    <property type="entry name" value="HTH_ARAC_FAMILY_1"/>
    <property type="match status" value="1"/>
</dbReference>
<dbReference type="GO" id="GO:0003700">
    <property type="term" value="F:DNA-binding transcription factor activity"/>
    <property type="evidence" value="ECO:0007669"/>
    <property type="project" value="InterPro"/>
</dbReference>
<dbReference type="KEGG" id="msei:MSEDJ_20820"/>
<dbReference type="Pfam" id="PF12833">
    <property type="entry name" value="HTH_18"/>
    <property type="match status" value="1"/>
</dbReference>
<organism evidence="5 6">
    <name type="scientific">Mycolicibacterium sediminis</name>
    <dbReference type="NCBI Taxonomy" id="1286180"/>
    <lineage>
        <taxon>Bacteria</taxon>
        <taxon>Bacillati</taxon>
        <taxon>Actinomycetota</taxon>
        <taxon>Actinomycetes</taxon>
        <taxon>Mycobacteriales</taxon>
        <taxon>Mycobacteriaceae</taxon>
        <taxon>Mycolicibacterium</taxon>
    </lineage>
</organism>
<evidence type="ECO:0000259" key="4">
    <source>
        <dbReference type="PROSITE" id="PS01124"/>
    </source>
</evidence>
<name>A0A7I7QQ59_9MYCO</name>
<dbReference type="InterPro" id="IPR050204">
    <property type="entry name" value="AraC_XylS_family_regulators"/>
</dbReference>
<keyword evidence="3" id="KW-0804">Transcription</keyword>
<dbReference type="PROSITE" id="PS01124">
    <property type="entry name" value="HTH_ARAC_FAMILY_2"/>
    <property type="match status" value="1"/>
</dbReference>
<dbReference type="InterPro" id="IPR009057">
    <property type="entry name" value="Homeodomain-like_sf"/>
</dbReference>
<evidence type="ECO:0000256" key="1">
    <source>
        <dbReference type="ARBA" id="ARBA00023015"/>
    </source>
</evidence>
<evidence type="ECO:0000256" key="2">
    <source>
        <dbReference type="ARBA" id="ARBA00023125"/>
    </source>
</evidence>
<evidence type="ECO:0000313" key="6">
    <source>
        <dbReference type="Proteomes" id="UP000467193"/>
    </source>
</evidence>
<dbReference type="InterPro" id="IPR018062">
    <property type="entry name" value="HTH_AraC-typ_CS"/>
</dbReference>
<dbReference type="AlphaFoldDB" id="A0A7I7QQ59"/>
<dbReference type="SUPFAM" id="SSF46689">
    <property type="entry name" value="Homeodomain-like"/>
    <property type="match status" value="2"/>
</dbReference>
<dbReference type="GO" id="GO:0043565">
    <property type="term" value="F:sequence-specific DNA binding"/>
    <property type="evidence" value="ECO:0007669"/>
    <property type="project" value="InterPro"/>
</dbReference>
<dbReference type="Gene3D" id="1.10.10.60">
    <property type="entry name" value="Homeodomain-like"/>
    <property type="match status" value="1"/>
</dbReference>
<proteinExistence type="predicted"/>
<gene>
    <name evidence="5" type="ORF">MSEDJ_20820</name>
</gene>